<keyword evidence="2" id="KW-1185">Reference proteome</keyword>
<dbReference type="InterPro" id="IPR050508">
    <property type="entry name" value="Methyltransf_Superfamily"/>
</dbReference>
<dbReference type="RefSeq" id="XP_007738610.1">
    <property type="nucleotide sequence ID" value="XM_007740420.1"/>
</dbReference>
<dbReference type="EMBL" id="AMGY01000011">
    <property type="protein sequence ID" value="EXJ77172.1"/>
    <property type="molecule type" value="Genomic_DNA"/>
</dbReference>
<name>W9X9M9_9EURO</name>
<dbReference type="SUPFAM" id="SSF53335">
    <property type="entry name" value="S-adenosyl-L-methionine-dependent methyltransferases"/>
    <property type="match status" value="1"/>
</dbReference>
<dbReference type="Pfam" id="PF01209">
    <property type="entry name" value="Ubie_methyltran"/>
    <property type="match status" value="1"/>
</dbReference>
<dbReference type="PANTHER" id="PTHR42912:SF83">
    <property type="entry name" value="METHYLTRANSFERASE TYPE 11 DOMAIN-CONTAINING PROTEIN"/>
    <property type="match status" value="1"/>
</dbReference>
<dbReference type="OrthoDB" id="2013972at2759"/>
<dbReference type="HOGENOM" id="CLU_065416_0_0_1"/>
<dbReference type="CDD" id="cd02440">
    <property type="entry name" value="AdoMet_MTases"/>
    <property type="match status" value="1"/>
</dbReference>
<proteinExistence type="predicted"/>
<reference evidence="1 2" key="1">
    <citation type="submission" date="2013-03" db="EMBL/GenBank/DDBJ databases">
        <title>The Genome Sequence of Capronia epimyces CBS 606.96.</title>
        <authorList>
            <consortium name="The Broad Institute Genomics Platform"/>
            <person name="Cuomo C."/>
            <person name="de Hoog S."/>
            <person name="Gorbushina A."/>
            <person name="Walker B."/>
            <person name="Young S.K."/>
            <person name="Zeng Q."/>
            <person name="Gargeya S."/>
            <person name="Fitzgerald M."/>
            <person name="Haas B."/>
            <person name="Abouelleil A."/>
            <person name="Allen A.W."/>
            <person name="Alvarado L."/>
            <person name="Arachchi H.M."/>
            <person name="Berlin A.M."/>
            <person name="Chapman S.B."/>
            <person name="Gainer-Dewar J."/>
            <person name="Goldberg J."/>
            <person name="Griggs A."/>
            <person name="Gujja S."/>
            <person name="Hansen M."/>
            <person name="Howarth C."/>
            <person name="Imamovic A."/>
            <person name="Ireland A."/>
            <person name="Larimer J."/>
            <person name="McCowan C."/>
            <person name="Murphy C."/>
            <person name="Pearson M."/>
            <person name="Poon T.W."/>
            <person name="Priest M."/>
            <person name="Roberts A."/>
            <person name="Saif S."/>
            <person name="Shea T."/>
            <person name="Sisk P."/>
            <person name="Sykes S."/>
            <person name="Wortman J."/>
            <person name="Nusbaum C."/>
            <person name="Birren B."/>
        </authorList>
    </citation>
    <scope>NUCLEOTIDE SEQUENCE [LARGE SCALE GENOMIC DNA]</scope>
    <source>
        <strain evidence="1 2">CBS 606.96</strain>
    </source>
</reference>
<dbReference type="PANTHER" id="PTHR42912">
    <property type="entry name" value="METHYLTRANSFERASE"/>
    <property type="match status" value="1"/>
</dbReference>
<organism evidence="1 2">
    <name type="scientific">Capronia epimyces CBS 606.96</name>
    <dbReference type="NCBI Taxonomy" id="1182542"/>
    <lineage>
        <taxon>Eukaryota</taxon>
        <taxon>Fungi</taxon>
        <taxon>Dikarya</taxon>
        <taxon>Ascomycota</taxon>
        <taxon>Pezizomycotina</taxon>
        <taxon>Eurotiomycetes</taxon>
        <taxon>Chaetothyriomycetidae</taxon>
        <taxon>Chaetothyriales</taxon>
        <taxon>Herpotrichiellaceae</taxon>
        <taxon>Capronia</taxon>
    </lineage>
</organism>
<gene>
    <name evidence="1" type="ORF">A1O3_10330</name>
</gene>
<sequence length="308" mass="34203">MATTPKQDKSGWESRDIAKAYSSAEAVTGPYAQDLLDRTILPDVDSDKRLVVLDLACGTGVISAKLMDMISQNKSNNSGDGENVKDTPPMTRPTLSLTCTDFSDAMIDAVTLRIKNCGWPNTKAIKSDAMDTKLPSAEYTHVLMNFGPFVLPDWLAGLREMHRMLQPGGILGFSSWKKVGWYADVRAALETDPELPAITLNEGMRGLMTPDGHWDDEEWVKLTVQKAGFEDVTVEANPYTGTMGNVDEFLVLMGGVLGFVTKAWTKEQQDRYFDRAKAVVEKYLRHKYNDGGIRWNWVAILTTAKKPT</sequence>
<evidence type="ECO:0008006" key="3">
    <source>
        <dbReference type="Google" id="ProtNLM"/>
    </source>
</evidence>
<dbReference type="InterPro" id="IPR029063">
    <property type="entry name" value="SAM-dependent_MTases_sf"/>
</dbReference>
<protein>
    <recommendedName>
        <fullName evidence="3">Methyltransferase domain-containing protein</fullName>
    </recommendedName>
</protein>
<comment type="caution">
    <text evidence="1">The sequence shown here is derived from an EMBL/GenBank/DDBJ whole genome shotgun (WGS) entry which is preliminary data.</text>
</comment>
<accession>W9X9M9</accession>
<dbReference type="eggNOG" id="ENOG502S4V1">
    <property type="taxonomic scope" value="Eukaryota"/>
</dbReference>
<dbReference type="Gene3D" id="3.40.50.150">
    <property type="entry name" value="Vaccinia Virus protein VP39"/>
    <property type="match status" value="1"/>
</dbReference>
<evidence type="ECO:0000313" key="2">
    <source>
        <dbReference type="Proteomes" id="UP000019478"/>
    </source>
</evidence>
<dbReference type="AlphaFoldDB" id="W9X9M9"/>
<evidence type="ECO:0000313" key="1">
    <source>
        <dbReference type="EMBL" id="EXJ77172.1"/>
    </source>
</evidence>
<dbReference type="GO" id="GO:0008168">
    <property type="term" value="F:methyltransferase activity"/>
    <property type="evidence" value="ECO:0007669"/>
    <property type="project" value="TreeGrafter"/>
</dbReference>
<dbReference type="GeneID" id="19174410"/>
<dbReference type="Proteomes" id="UP000019478">
    <property type="component" value="Unassembled WGS sequence"/>
</dbReference>